<gene>
    <name evidence="1" type="ORF">HMPREF9192_0819</name>
</gene>
<organism evidence="1 2">
    <name type="scientific">Streptococcus vestibularis F0396</name>
    <dbReference type="NCBI Taxonomy" id="904306"/>
    <lineage>
        <taxon>Bacteria</taxon>
        <taxon>Bacillati</taxon>
        <taxon>Bacillota</taxon>
        <taxon>Bacilli</taxon>
        <taxon>Lactobacillales</taxon>
        <taxon>Streptococcaceae</taxon>
        <taxon>Streptococcus</taxon>
    </lineage>
</organism>
<name>E3CR99_STRVE</name>
<accession>E3CR99</accession>
<dbReference type="AlphaFoldDB" id="E3CR99"/>
<protein>
    <submittedName>
        <fullName evidence="1">Uncharacterized protein</fullName>
    </submittedName>
</protein>
<dbReference type="EMBL" id="AEKO01000007">
    <property type="protein sequence ID" value="EFQ59128.1"/>
    <property type="molecule type" value="Genomic_DNA"/>
</dbReference>
<comment type="caution">
    <text evidence="1">The sequence shown here is derived from an EMBL/GenBank/DDBJ whole genome shotgun (WGS) entry which is preliminary data.</text>
</comment>
<dbReference type="Proteomes" id="UP000004896">
    <property type="component" value="Unassembled WGS sequence"/>
</dbReference>
<sequence>MRIFLKGSDLTLIEDYIIQLWENKLNNRILKCLNWKTSYEVF</sequence>
<evidence type="ECO:0000313" key="1">
    <source>
        <dbReference type="EMBL" id="EFQ59128.1"/>
    </source>
</evidence>
<reference evidence="1 2" key="1">
    <citation type="submission" date="2010-10" db="EMBL/GenBank/DDBJ databases">
        <authorList>
            <person name="Durkin A.S."/>
            <person name="Madupu R."/>
            <person name="Torralba M."/>
            <person name="Gillis M."/>
            <person name="Methe B."/>
            <person name="Sutton G."/>
            <person name="Nelson K.E."/>
        </authorList>
    </citation>
    <scope>NUCLEOTIDE SEQUENCE [LARGE SCALE GENOMIC DNA]</scope>
    <source>
        <strain evidence="1 2">F0396</strain>
    </source>
</reference>
<proteinExistence type="predicted"/>
<evidence type="ECO:0000313" key="2">
    <source>
        <dbReference type="Proteomes" id="UP000004896"/>
    </source>
</evidence>